<feature type="domain" description="Ig-like" evidence="2">
    <location>
        <begin position="55"/>
        <end position="120"/>
    </location>
</feature>
<dbReference type="Gene3D" id="2.60.40.10">
    <property type="entry name" value="Immunoglobulins"/>
    <property type="match status" value="1"/>
</dbReference>
<evidence type="ECO:0000313" key="3">
    <source>
        <dbReference type="Ensembl" id="ENSCABP00000018918.1"/>
    </source>
</evidence>
<keyword evidence="1" id="KW-0393">Immunoglobulin domain</keyword>
<evidence type="ECO:0000256" key="1">
    <source>
        <dbReference type="ARBA" id="ARBA00023319"/>
    </source>
</evidence>
<dbReference type="InterPro" id="IPR013783">
    <property type="entry name" value="Ig-like_fold"/>
</dbReference>
<organism evidence="3 4">
    <name type="scientific">Chelonoidis abingdonii</name>
    <name type="common">Abingdon island giant tortoise</name>
    <name type="synonym">Testudo abingdonii</name>
    <dbReference type="NCBI Taxonomy" id="106734"/>
    <lineage>
        <taxon>Eukaryota</taxon>
        <taxon>Metazoa</taxon>
        <taxon>Chordata</taxon>
        <taxon>Craniata</taxon>
        <taxon>Vertebrata</taxon>
        <taxon>Euteleostomi</taxon>
        <taxon>Archelosauria</taxon>
        <taxon>Testudinata</taxon>
        <taxon>Testudines</taxon>
        <taxon>Cryptodira</taxon>
        <taxon>Durocryptodira</taxon>
        <taxon>Testudinoidea</taxon>
        <taxon>Testudinidae</taxon>
        <taxon>Chelonoidis</taxon>
    </lineage>
</organism>
<proteinExistence type="predicted"/>
<dbReference type="Ensembl" id="ENSCABT00000020727.1">
    <property type="protein sequence ID" value="ENSCABP00000018918.1"/>
    <property type="gene ID" value="ENSCABG00000013984.1"/>
</dbReference>
<dbReference type="GeneTree" id="ENSGT00950000185048"/>
<accession>A0A8C0ITU9</accession>
<dbReference type="CDD" id="cd00098">
    <property type="entry name" value="IgC1"/>
    <property type="match status" value="1"/>
</dbReference>
<reference evidence="3" key="1">
    <citation type="submission" date="2025-08" db="UniProtKB">
        <authorList>
            <consortium name="Ensembl"/>
        </authorList>
    </citation>
    <scope>IDENTIFICATION</scope>
</reference>
<dbReference type="PROSITE" id="PS00290">
    <property type="entry name" value="IG_MHC"/>
    <property type="match status" value="1"/>
</dbReference>
<dbReference type="SUPFAM" id="SSF48726">
    <property type="entry name" value="Immunoglobulin"/>
    <property type="match status" value="1"/>
</dbReference>
<protein>
    <recommendedName>
        <fullName evidence="2">Ig-like domain-containing protein</fullName>
    </recommendedName>
</protein>
<dbReference type="AlphaFoldDB" id="A0A8C0ITU9"/>
<sequence length="131" mass="14217">MGQFPSHSDWARLSADSGSIAASFTHGSDFNVFFATLRAENINPSTEISDPCHKDVTVTWLRDGQVLTDATRSAPQRNPDGTFNLTLTYTFTPTASDSGSIFSCRVTHMALAQPLQEEFTVRKNGDTSGPS</sequence>
<dbReference type="Proteomes" id="UP000694404">
    <property type="component" value="Unplaced"/>
</dbReference>
<dbReference type="InterPro" id="IPR036179">
    <property type="entry name" value="Ig-like_dom_sf"/>
</dbReference>
<name>A0A8C0ITU9_CHEAB</name>
<reference evidence="3" key="2">
    <citation type="submission" date="2025-09" db="UniProtKB">
        <authorList>
            <consortium name="Ensembl"/>
        </authorList>
    </citation>
    <scope>IDENTIFICATION</scope>
</reference>
<evidence type="ECO:0000313" key="4">
    <source>
        <dbReference type="Proteomes" id="UP000694404"/>
    </source>
</evidence>
<evidence type="ECO:0000259" key="2">
    <source>
        <dbReference type="PROSITE" id="PS50835"/>
    </source>
</evidence>
<dbReference type="Pfam" id="PF07654">
    <property type="entry name" value="C1-set"/>
    <property type="match status" value="1"/>
</dbReference>
<keyword evidence="4" id="KW-1185">Reference proteome</keyword>
<dbReference type="PROSITE" id="PS50835">
    <property type="entry name" value="IG_LIKE"/>
    <property type="match status" value="1"/>
</dbReference>
<dbReference type="SMART" id="SM00407">
    <property type="entry name" value="IGc1"/>
    <property type="match status" value="1"/>
</dbReference>
<dbReference type="InterPro" id="IPR003597">
    <property type="entry name" value="Ig_C1-set"/>
</dbReference>
<dbReference type="InterPro" id="IPR007110">
    <property type="entry name" value="Ig-like_dom"/>
</dbReference>
<dbReference type="InterPro" id="IPR003006">
    <property type="entry name" value="Ig/MHC_CS"/>
</dbReference>
<dbReference type="InterPro" id="IPR050380">
    <property type="entry name" value="Immune_Resp_Modulators"/>
</dbReference>
<dbReference type="PANTHER" id="PTHR23411">
    <property type="entry name" value="TAPASIN"/>
    <property type="match status" value="1"/>
</dbReference>